<dbReference type="GO" id="GO:0001228">
    <property type="term" value="F:DNA-binding transcription activator activity, RNA polymerase II-specific"/>
    <property type="evidence" value="ECO:0007669"/>
    <property type="project" value="TreeGrafter"/>
</dbReference>
<proteinExistence type="predicted"/>
<evidence type="ECO:0000256" key="2">
    <source>
        <dbReference type="ARBA" id="ARBA00023163"/>
    </source>
</evidence>
<dbReference type="GO" id="GO:0005634">
    <property type="term" value="C:nucleus"/>
    <property type="evidence" value="ECO:0007669"/>
    <property type="project" value="UniProtKB-UniRule"/>
</dbReference>
<dbReference type="GO" id="GO:0000978">
    <property type="term" value="F:RNA polymerase II cis-regulatory region sequence-specific DNA binding"/>
    <property type="evidence" value="ECO:0007669"/>
    <property type="project" value="TreeGrafter"/>
</dbReference>
<dbReference type="Proteomes" id="UP000789759">
    <property type="component" value="Unassembled WGS sequence"/>
</dbReference>
<dbReference type="SUPFAM" id="SSF47095">
    <property type="entry name" value="HMG-box"/>
    <property type="match status" value="1"/>
</dbReference>
<accession>A0A9N9E1E9</accession>
<dbReference type="Gene3D" id="1.10.30.10">
    <property type="entry name" value="High mobility group box domain"/>
    <property type="match status" value="1"/>
</dbReference>
<keyword evidence="2" id="KW-0804">Transcription</keyword>
<dbReference type="InterPro" id="IPR050140">
    <property type="entry name" value="SRY-related_HMG-box_TF-like"/>
</dbReference>
<evidence type="ECO:0000259" key="4">
    <source>
        <dbReference type="PROSITE" id="PS50118"/>
    </source>
</evidence>
<reference evidence="5" key="1">
    <citation type="submission" date="2021-06" db="EMBL/GenBank/DDBJ databases">
        <authorList>
            <person name="Kallberg Y."/>
            <person name="Tangrot J."/>
            <person name="Rosling A."/>
        </authorList>
    </citation>
    <scope>NUCLEOTIDE SEQUENCE</scope>
    <source>
        <strain evidence="5">FL966</strain>
    </source>
</reference>
<evidence type="ECO:0000313" key="6">
    <source>
        <dbReference type="Proteomes" id="UP000789759"/>
    </source>
</evidence>
<dbReference type="EMBL" id="CAJVQA010007394">
    <property type="protein sequence ID" value="CAG8656084.1"/>
    <property type="molecule type" value="Genomic_DNA"/>
</dbReference>
<organism evidence="5 6">
    <name type="scientific">Cetraspora pellucida</name>
    <dbReference type="NCBI Taxonomy" id="1433469"/>
    <lineage>
        <taxon>Eukaryota</taxon>
        <taxon>Fungi</taxon>
        <taxon>Fungi incertae sedis</taxon>
        <taxon>Mucoromycota</taxon>
        <taxon>Glomeromycotina</taxon>
        <taxon>Glomeromycetes</taxon>
        <taxon>Diversisporales</taxon>
        <taxon>Gigasporaceae</taxon>
        <taxon>Cetraspora</taxon>
    </lineage>
</organism>
<dbReference type="InterPro" id="IPR009071">
    <property type="entry name" value="HMG_box_dom"/>
</dbReference>
<dbReference type="InterPro" id="IPR036910">
    <property type="entry name" value="HMG_box_dom_sf"/>
</dbReference>
<dbReference type="OrthoDB" id="6247875at2759"/>
<protein>
    <submittedName>
        <fullName evidence="5">15140_t:CDS:1</fullName>
    </submittedName>
</protein>
<dbReference type="Pfam" id="PF00505">
    <property type="entry name" value="HMG_box"/>
    <property type="match status" value="1"/>
</dbReference>
<name>A0A9N9E1E9_9GLOM</name>
<evidence type="ECO:0000313" key="5">
    <source>
        <dbReference type="EMBL" id="CAG8656084.1"/>
    </source>
</evidence>
<sequence length="303" mass="35449">MNCEHVDSENILLCSPDSPPQASHEKLLGYFPDYVNIDSQASLYKHNFQETRNLYADFENSLCLPDSPPQVSHEEFWYIPNCANNFLNRQETWNLYEHQIDFENLLFLPDFPQALHEYPLCEFTNYANIDPQVLHEEFMNDPSCGFTVPWQVPKTTECSMKRPNEVKFVFENPCSPDSPNTDRQASLDKIIEDSSYKFALPLKNLLNQRKHRKISQKPPRAQNKFILFRKEYTARARKENPDRIRSMKTHELSKEASENWKAQSAEVKQLFTVLAEIANEKHKATYPGYVYEPEKKKGQTNGF</sequence>
<dbReference type="PROSITE" id="PS50118">
    <property type="entry name" value="HMG_BOX_2"/>
    <property type="match status" value="1"/>
</dbReference>
<feature type="DNA-binding region" description="HMG box" evidence="3">
    <location>
        <begin position="218"/>
        <end position="290"/>
    </location>
</feature>
<dbReference type="GO" id="GO:0030154">
    <property type="term" value="P:cell differentiation"/>
    <property type="evidence" value="ECO:0007669"/>
    <property type="project" value="TreeGrafter"/>
</dbReference>
<dbReference type="CDD" id="cd01389">
    <property type="entry name" value="HMG-box_ROX1-like"/>
    <property type="match status" value="1"/>
</dbReference>
<keyword evidence="6" id="KW-1185">Reference proteome</keyword>
<keyword evidence="1 3" id="KW-0238">DNA-binding</keyword>
<dbReference type="SMART" id="SM00398">
    <property type="entry name" value="HMG"/>
    <property type="match status" value="1"/>
</dbReference>
<evidence type="ECO:0000256" key="1">
    <source>
        <dbReference type="ARBA" id="ARBA00023125"/>
    </source>
</evidence>
<dbReference type="AlphaFoldDB" id="A0A9N9E1E9"/>
<evidence type="ECO:0000256" key="3">
    <source>
        <dbReference type="PROSITE-ProRule" id="PRU00267"/>
    </source>
</evidence>
<gene>
    <name evidence="5" type="ORF">CPELLU_LOCUS9578</name>
</gene>
<comment type="caution">
    <text evidence="5">The sequence shown here is derived from an EMBL/GenBank/DDBJ whole genome shotgun (WGS) entry which is preliminary data.</text>
</comment>
<dbReference type="PANTHER" id="PTHR10270:SF161">
    <property type="entry name" value="SEX-DETERMINING REGION Y PROTEIN"/>
    <property type="match status" value="1"/>
</dbReference>
<dbReference type="PANTHER" id="PTHR10270">
    <property type="entry name" value="SOX TRANSCRIPTION FACTOR"/>
    <property type="match status" value="1"/>
</dbReference>
<keyword evidence="3" id="KW-0539">Nucleus</keyword>
<feature type="domain" description="HMG box" evidence="4">
    <location>
        <begin position="218"/>
        <end position="290"/>
    </location>
</feature>